<gene>
    <name evidence="2" type="ORF">GCM10025781_08160</name>
</gene>
<protein>
    <submittedName>
        <fullName evidence="2">Uncharacterized protein</fullName>
    </submittedName>
</protein>
<accession>A0ABP8WT86</accession>
<organism evidence="2 3">
    <name type="scientific">Kocuria gwangalliensis</name>
    <dbReference type="NCBI Taxonomy" id="501592"/>
    <lineage>
        <taxon>Bacteria</taxon>
        <taxon>Bacillati</taxon>
        <taxon>Actinomycetota</taxon>
        <taxon>Actinomycetes</taxon>
        <taxon>Micrococcales</taxon>
        <taxon>Micrococcaceae</taxon>
        <taxon>Kocuria</taxon>
    </lineage>
</organism>
<feature type="region of interest" description="Disordered" evidence="1">
    <location>
        <begin position="64"/>
        <end position="96"/>
    </location>
</feature>
<proteinExistence type="predicted"/>
<feature type="compositionally biased region" description="Polar residues" evidence="1">
    <location>
        <begin position="85"/>
        <end position="96"/>
    </location>
</feature>
<sequence length="96" mass="10504">MKASIVDRIRTRTDREERSLLNGPFTVTFRCVDARATRSVPRDSGYSVARPRFQYPMNDMSVFGTPGDSAAGPAGNVASPCEETSPATCTQYHSTK</sequence>
<evidence type="ECO:0000313" key="3">
    <source>
        <dbReference type="Proteomes" id="UP001501446"/>
    </source>
</evidence>
<dbReference type="Proteomes" id="UP001501446">
    <property type="component" value="Unassembled WGS sequence"/>
</dbReference>
<reference evidence="3" key="1">
    <citation type="journal article" date="2019" name="Int. J. Syst. Evol. Microbiol.">
        <title>The Global Catalogue of Microorganisms (GCM) 10K type strain sequencing project: providing services to taxonomists for standard genome sequencing and annotation.</title>
        <authorList>
            <consortium name="The Broad Institute Genomics Platform"/>
            <consortium name="The Broad Institute Genome Sequencing Center for Infectious Disease"/>
            <person name="Wu L."/>
            <person name="Ma J."/>
        </authorList>
    </citation>
    <scope>NUCLEOTIDE SEQUENCE [LARGE SCALE GENOMIC DNA]</scope>
    <source>
        <strain evidence="3">JCM 18958</strain>
    </source>
</reference>
<dbReference type="EMBL" id="BAABLN010000008">
    <property type="protein sequence ID" value="GAA4693174.1"/>
    <property type="molecule type" value="Genomic_DNA"/>
</dbReference>
<evidence type="ECO:0000256" key="1">
    <source>
        <dbReference type="SAM" id="MobiDB-lite"/>
    </source>
</evidence>
<comment type="caution">
    <text evidence="2">The sequence shown here is derived from an EMBL/GenBank/DDBJ whole genome shotgun (WGS) entry which is preliminary data.</text>
</comment>
<keyword evidence="3" id="KW-1185">Reference proteome</keyword>
<evidence type="ECO:0000313" key="2">
    <source>
        <dbReference type="EMBL" id="GAA4693174.1"/>
    </source>
</evidence>
<name>A0ABP8WT86_9MICC</name>